<gene>
    <name evidence="1" type="ORF">MES5069_750126</name>
</gene>
<keyword evidence="2" id="KW-1185">Reference proteome</keyword>
<dbReference type="Proteomes" id="UP001153050">
    <property type="component" value="Unassembled WGS sequence"/>
</dbReference>
<evidence type="ECO:0000313" key="2">
    <source>
        <dbReference type="Proteomes" id="UP001153050"/>
    </source>
</evidence>
<name>A0ABN8KH86_9HYPH</name>
<dbReference type="EMBL" id="CAKXZT010000174">
    <property type="protein sequence ID" value="CAH2409103.1"/>
    <property type="molecule type" value="Genomic_DNA"/>
</dbReference>
<accession>A0ABN8KH86</accession>
<reference evidence="1 2" key="1">
    <citation type="submission" date="2022-03" db="EMBL/GenBank/DDBJ databases">
        <authorList>
            <person name="Brunel B."/>
        </authorList>
    </citation>
    <scope>NUCLEOTIDE SEQUENCE [LARGE SCALE GENOMIC DNA]</scope>
    <source>
        <strain evidence="1">STM5069sample</strain>
    </source>
</reference>
<sequence>MLATAHLRLPFTRIGTVLSIDIDGAPTRAVVARSSILTGRG</sequence>
<evidence type="ECO:0000313" key="1">
    <source>
        <dbReference type="EMBL" id="CAH2409103.1"/>
    </source>
</evidence>
<proteinExistence type="predicted"/>
<comment type="caution">
    <text evidence="1">The sequence shown here is derived from an EMBL/GenBank/DDBJ whole genome shotgun (WGS) entry which is preliminary data.</text>
</comment>
<protein>
    <submittedName>
        <fullName evidence="1">Uncharacterized protein</fullName>
    </submittedName>
</protein>
<organism evidence="1 2">
    <name type="scientific">Mesorhizobium escarrei</name>
    <dbReference type="NCBI Taxonomy" id="666018"/>
    <lineage>
        <taxon>Bacteria</taxon>
        <taxon>Pseudomonadati</taxon>
        <taxon>Pseudomonadota</taxon>
        <taxon>Alphaproteobacteria</taxon>
        <taxon>Hyphomicrobiales</taxon>
        <taxon>Phyllobacteriaceae</taxon>
        <taxon>Mesorhizobium</taxon>
    </lineage>
</organism>